<organism evidence="1 2">
    <name type="scientific">Durusdinium trenchii</name>
    <dbReference type="NCBI Taxonomy" id="1381693"/>
    <lineage>
        <taxon>Eukaryota</taxon>
        <taxon>Sar</taxon>
        <taxon>Alveolata</taxon>
        <taxon>Dinophyceae</taxon>
        <taxon>Suessiales</taxon>
        <taxon>Symbiodiniaceae</taxon>
        <taxon>Durusdinium</taxon>
    </lineage>
</organism>
<proteinExistence type="predicted"/>
<protein>
    <submittedName>
        <fullName evidence="1">Uncharacterized protein</fullName>
    </submittedName>
</protein>
<accession>A0ABP0Q9X1</accession>
<name>A0ABP0Q9X1_9DINO</name>
<evidence type="ECO:0000313" key="2">
    <source>
        <dbReference type="Proteomes" id="UP001642484"/>
    </source>
</evidence>
<gene>
    <name evidence="1" type="ORF">CCMP2556_LOCUS41214</name>
</gene>
<comment type="caution">
    <text evidence="1">The sequence shown here is derived from an EMBL/GenBank/DDBJ whole genome shotgun (WGS) entry which is preliminary data.</text>
</comment>
<dbReference type="Proteomes" id="UP001642484">
    <property type="component" value="Unassembled WGS sequence"/>
</dbReference>
<evidence type="ECO:0000313" key="1">
    <source>
        <dbReference type="EMBL" id="CAK9084789.1"/>
    </source>
</evidence>
<reference evidence="1 2" key="1">
    <citation type="submission" date="2024-02" db="EMBL/GenBank/DDBJ databases">
        <authorList>
            <person name="Chen Y."/>
            <person name="Shah S."/>
            <person name="Dougan E. K."/>
            <person name="Thang M."/>
            <person name="Chan C."/>
        </authorList>
    </citation>
    <scope>NUCLEOTIDE SEQUENCE [LARGE SCALE GENOMIC DNA]</scope>
</reference>
<keyword evidence="2" id="KW-1185">Reference proteome</keyword>
<dbReference type="EMBL" id="CAXAMN010024239">
    <property type="protein sequence ID" value="CAK9084789.1"/>
    <property type="molecule type" value="Genomic_DNA"/>
</dbReference>
<sequence length="158" mass="17438">MHDDANASETHVHKSHAQRNRFLSPSLPFSLSQKVKSTSSIIHYLCACSNNLPYKYVWACPAAFLQASARGIGMSIPGIQKSKLPSMCSQQLRLVEVDPEEHSRAQGDDENSPAKLQQCVTRVASMRDLRHGQHCSRDGRGLCCSVFVCLSSCSLRCC</sequence>